<dbReference type="AlphaFoldDB" id="B1SXT7"/>
<dbReference type="PANTHER" id="PTHR37539:SF1">
    <property type="entry name" value="ER-BOUND OXYGENASE MPAB_MPAB'_RUBBER OXYGENASE CATALYTIC DOMAIN-CONTAINING PROTEIN"/>
    <property type="match status" value="1"/>
</dbReference>
<gene>
    <name evidence="2" type="ORF">BamMEX5DRAFT_0353</name>
</gene>
<comment type="caution">
    <text evidence="2">The sequence shown here is derived from an EMBL/GenBank/DDBJ whole genome shotgun (WGS) entry which is preliminary data.</text>
</comment>
<dbReference type="Pfam" id="PF09995">
    <property type="entry name" value="MPAB_Lcp_cat"/>
    <property type="match status" value="1"/>
</dbReference>
<evidence type="ECO:0000259" key="1">
    <source>
        <dbReference type="Pfam" id="PF09995"/>
    </source>
</evidence>
<reference evidence="2 3" key="1">
    <citation type="submission" date="2008-03" db="EMBL/GenBank/DDBJ databases">
        <title>Sequencing of the draft genome and assembly of Burkholderia ambifaria MEX-5.</title>
        <authorList>
            <consortium name="US DOE Joint Genome Institute (JGI-PGF)"/>
            <person name="Copeland A."/>
            <person name="Lucas S."/>
            <person name="Lapidus A."/>
            <person name="Glavina del Rio T."/>
            <person name="Dalin E."/>
            <person name="Tice H."/>
            <person name="Bruce D."/>
            <person name="Goodwin L."/>
            <person name="Pitluck S."/>
            <person name="Larimer F."/>
            <person name="Land M.L."/>
            <person name="Hauser L."/>
            <person name="Tiedje J."/>
            <person name="Richardson P."/>
        </authorList>
    </citation>
    <scope>NUCLEOTIDE SEQUENCE [LARGE SCALE GENOMIC DNA]</scope>
    <source>
        <strain evidence="2 3">MEX-5</strain>
    </source>
</reference>
<evidence type="ECO:0000313" key="2">
    <source>
        <dbReference type="EMBL" id="EDT43846.1"/>
    </source>
</evidence>
<sequence>MAMWEGDALADKAILELREAGANPHAVIETLITKGLEGIDAPSEELVALWKQVSTLPDWLDWEKLEKGARTYRRYGVQGFQFQGVGTLDSYRNENLAKTLMSTGQYSDDTAFKRFLLTCNFWLEISEPGGMRLFEKGWQVAVRVRLLHTLIRRAVISNPKWDADKIGMPINQVGLHAAPVISSVVLGHQLKRMGYRPTNDEIEAMMHLWRYICYVMGASTEFFPVTSDEGIQMMFDISNLQRATDDPDGIRLCQSFIKAFEPRKNVKGVARMMAWLKYWDNIVQAVLFVSPETRRLMGMSNPTWFAALTIFAISPRNFVQDWLRHRFPSYAVRLDNRMRRQRRAWLKEHLEESDLVYRPQSKY</sequence>
<dbReference type="InterPro" id="IPR037473">
    <property type="entry name" value="Lcp-like"/>
</dbReference>
<dbReference type="PANTHER" id="PTHR37539">
    <property type="entry name" value="SECRETED PROTEIN-RELATED"/>
    <property type="match status" value="1"/>
</dbReference>
<protein>
    <recommendedName>
        <fullName evidence="1">ER-bound oxygenase mpaB/mpaB'/Rubber oxygenase catalytic domain-containing protein</fullName>
    </recommendedName>
</protein>
<proteinExistence type="predicted"/>
<accession>B1SXT7</accession>
<dbReference type="InterPro" id="IPR018713">
    <property type="entry name" value="MPAB/Lcp_cat_dom"/>
</dbReference>
<name>B1SXT7_9BURK</name>
<dbReference type="EMBL" id="ABLK01000006">
    <property type="protein sequence ID" value="EDT43846.1"/>
    <property type="molecule type" value="Genomic_DNA"/>
</dbReference>
<dbReference type="Proteomes" id="UP000004814">
    <property type="component" value="Unassembled WGS sequence"/>
</dbReference>
<feature type="domain" description="ER-bound oxygenase mpaB/mpaB'/Rubber oxygenase catalytic" evidence="1">
    <location>
        <begin position="103"/>
        <end position="250"/>
    </location>
</feature>
<organism evidence="2 3">
    <name type="scientific">Burkholderia ambifaria MEX-5</name>
    <dbReference type="NCBI Taxonomy" id="396597"/>
    <lineage>
        <taxon>Bacteria</taxon>
        <taxon>Pseudomonadati</taxon>
        <taxon>Pseudomonadota</taxon>
        <taxon>Betaproteobacteria</taxon>
        <taxon>Burkholderiales</taxon>
        <taxon>Burkholderiaceae</taxon>
        <taxon>Burkholderia</taxon>
        <taxon>Burkholderia cepacia complex</taxon>
    </lineage>
</organism>
<dbReference type="GO" id="GO:0016491">
    <property type="term" value="F:oxidoreductase activity"/>
    <property type="evidence" value="ECO:0007669"/>
    <property type="project" value="InterPro"/>
</dbReference>
<evidence type="ECO:0000313" key="3">
    <source>
        <dbReference type="Proteomes" id="UP000004814"/>
    </source>
</evidence>
<dbReference type="PATRIC" id="fig|396597.7.peg.8093"/>